<accession>A0A6A3AWN1</accession>
<keyword evidence="2" id="KW-1185">Reference proteome</keyword>
<protein>
    <submittedName>
        <fullName evidence="1">Uncharacterized protein</fullName>
    </submittedName>
</protein>
<dbReference type="EMBL" id="VEPZ02000958">
    <property type="protein sequence ID" value="KAE8707827.1"/>
    <property type="molecule type" value="Genomic_DNA"/>
</dbReference>
<proteinExistence type="predicted"/>
<evidence type="ECO:0000313" key="1">
    <source>
        <dbReference type="EMBL" id="KAE8707827.1"/>
    </source>
</evidence>
<sequence>MTLFSNGYNLSNLPYESEHIWPLPGLMQRAQAFQQASSSMANNLTSRTSPTSILNSHIEPPSNQSIKETVHAYSREYKTMLQEPLFAANILPLFIPSMDKLKLLQVAMAAHLISNSEP</sequence>
<evidence type="ECO:0000313" key="2">
    <source>
        <dbReference type="Proteomes" id="UP000436088"/>
    </source>
</evidence>
<dbReference type="AlphaFoldDB" id="A0A6A3AWN1"/>
<organism evidence="1 2">
    <name type="scientific">Hibiscus syriacus</name>
    <name type="common">Rose of Sharon</name>
    <dbReference type="NCBI Taxonomy" id="106335"/>
    <lineage>
        <taxon>Eukaryota</taxon>
        <taxon>Viridiplantae</taxon>
        <taxon>Streptophyta</taxon>
        <taxon>Embryophyta</taxon>
        <taxon>Tracheophyta</taxon>
        <taxon>Spermatophyta</taxon>
        <taxon>Magnoliopsida</taxon>
        <taxon>eudicotyledons</taxon>
        <taxon>Gunneridae</taxon>
        <taxon>Pentapetalae</taxon>
        <taxon>rosids</taxon>
        <taxon>malvids</taxon>
        <taxon>Malvales</taxon>
        <taxon>Malvaceae</taxon>
        <taxon>Malvoideae</taxon>
        <taxon>Hibiscus</taxon>
    </lineage>
</organism>
<dbReference type="Proteomes" id="UP000436088">
    <property type="component" value="Unassembled WGS sequence"/>
</dbReference>
<gene>
    <name evidence="1" type="ORF">F3Y22_tig00110372pilonHSYRG00059</name>
</gene>
<comment type="caution">
    <text evidence="1">The sequence shown here is derived from an EMBL/GenBank/DDBJ whole genome shotgun (WGS) entry which is preliminary data.</text>
</comment>
<reference evidence="1" key="1">
    <citation type="submission" date="2019-09" db="EMBL/GenBank/DDBJ databases">
        <title>Draft genome information of white flower Hibiscus syriacus.</title>
        <authorList>
            <person name="Kim Y.-M."/>
        </authorList>
    </citation>
    <scope>NUCLEOTIDE SEQUENCE [LARGE SCALE GENOMIC DNA]</scope>
    <source>
        <strain evidence="1">YM2019G1</strain>
    </source>
</reference>
<name>A0A6A3AWN1_HIBSY</name>